<reference evidence="6 7" key="1">
    <citation type="submission" date="2019-03" db="EMBL/GenBank/DDBJ databases">
        <title>Genomic Encyclopedia of Type Strains, Phase IV (KMG-IV): sequencing the most valuable type-strain genomes for metagenomic binning, comparative biology and taxonomic classification.</title>
        <authorList>
            <person name="Goeker M."/>
        </authorList>
    </citation>
    <scope>NUCLEOTIDE SEQUENCE [LARGE SCALE GENOMIC DNA]</scope>
    <source>
        <strain evidence="6 7">DSM 28403</strain>
    </source>
</reference>
<evidence type="ECO:0000259" key="5">
    <source>
        <dbReference type="PROSITE" id="PS50931"/>
    </source>
</evidence>
<dbReference type="OrthoDB" id="8557381at2"/>
<protein>
    <submittedName>
        <fullName evidence="6">LysR family transcriptional regulator</fullName>
    </submittedName>
</protein>
<feature type="domain" description="HTH lysR-type" evidence="5">
    <location>
        <begin position="7"/>
        <end position="64"/>
    </location>
</feature>
<evidence type="ECO:0000256" key="4">
    <source>
        <dbReference type="ARBA" id="ARBA00023163"/>
    </source>
</evidence>
<dbReference type="PROSITE" id="PS50931">
    <property type="entry name" value="HTH_LYSR"/>
    <property type="match status" value="1"/>
</dbReference>
<accession>A0A4R6V8S1</accession>
<proteinExistence type="inferred from homology"/>
<dbReference type="GO" id="GO:0003677">
    <property type="term" value="F:DNA binding"/>
    <property type="evidence" value="ECO:0007669"/>
    <property type="project" value="UniProtKB-KW"/>
</dbReference>
<comment type="caution">
    <text evidence="6">The sequence shown here is derived from an EMBL/GenBank/DDBJ whole genome shotgun (WGS) entry which is preliminary data.</text>
</comment>
<dbReference type="InterPro" id="IPR050389">
    <property type="entry name" value="LysR-type_TF"/>
</dbReference>
<dbReference type="SUPFAM" id="SSF46785">
    <property type="entry name" value="Winged helix' DNA-binding domain"/>
    <property type="match status" value="1"/>
</dbReference>
<dbReference type="InterPro" id="IPR000847">
    <property type="entry name" value="LysR_HTH_N"/>
</dbReference>
<sequence>MNNINQLDLNLLKALNALLEERSVTKAAKRLALTQPAVSSMLNRLRHRFEDPLFIRAAHGIIPTERALALAEPVKRILCEIDALVQKPDFVPAELNMSLRIAATDNGFNHILPAFSHRLRQIAPNIRLATFSIQGRPIEAMLEKGELDLIICSDLALPPNVRYRKLYNEHYVCLMRTHHPIADKPLDLTSFCAQQHILVSYSGGRFDGATDKALAAMGHRRNVAISLNNFLLLPELLRQSDYIAVAPHHLLQHQQGIIAKQPPLPIQGYSKCLAWHERTHHSPVYRWLRQQIIDQFTENQG</sequence>
<keyword evidence="7" id="KW-1185">Reference proteome</keyword>
<keyword evidence="4" id="KW-0804">Transcription</keyword>
<comment type="similarity">
    <text evidence="1">Belongs to the LysR transcriptional regulatory family.</text>
</comment>
<dbReference type="InterPro" id="IPR036388">
    <property type="entry name" value="WH-like_DNA-bd_sf"/>
</dbReference>
<evidence type="ECO:0000256" key="3">
    <source>
        <dbReference type="ARBA" id="ARBA00023125"/>
    </source>
</evidence>
<dbReference type="GO" id="GO:0003700">
    <property type="term" value="F:DNA-binding transcription factor activity"/>
    <property type="evidence" value="ECO:0007669"/>
    <property type="project" value="InterPro"/>
</dbReference>
<dbReference type="AlphaFoldDB" id="A0A4R6V8S1"/>
<dbReference type="EMBL" id="SNYQ01000003">
    <property type="protein sequence ID" value="TDQ57978.1"/>
    <property type="molecule type" value="Genomic_DNA"/>
</dbReference>
<dbReference type="PANTHER" id="PTHR30118:SF15">
    <property type="entry name" value="TRANSCRIPTIONAL REGULATORY PROTEIN"/>
    <property type="match status" value="1"/>
</dbReference>
<gene>
    <name evidence="6" type="ORF">EDC45_1045</name>
</gene>
<keyword evidence="3" id="KW-0238">DNA-binding</keyword>
<dbReference type="SUPFAM" id="SSF53850">
    <property type="entry name" value="Periplasmic binding protein-like II"/>
    <property type="match status" value="1"/>
</dbReference>
<dbReference type="Gene3D" id="3.40.190.10">
    <property type="entry name" value="Periplasmic binding protein-like II"/>
    <property type="match status" value="2"/>
</dbReference>
<dbReference type="Pfam" id="PF00126">
    <property type="entry name" value="HTH_1"/>
    <property type="match status" value="1"/>
</dbReference>
<dbReference type="Proteomes" id="UP000295657">
    <property type="component" value="Unassembled WGS sequence"/>
</dbReference>
<evidence type="ECO:0000313" key="7">
    <source>
        <dbReference type="Proteomes" id="UP000295657"/>
    </source>
</evidence>
<organism evidence="6 7">
    <name type="scientific">Mesocricetibacter intestinalis</name>
    <dbReference type="NCBI Taxonomy" id="1521930"/>
    <lineage>
        <taxon>Bacteria</taxon>
        <taxon>Pseudomonadati</taxon>
        <taxon>Pseudomonadota</taxon>
        <taxon>Gammaproteobacteria</taxon>
        <taxon>Pasteurellales</taxon>
        <taxon>Pasteurellaceae</taxon>
        <taxon>Mesocricetibacter</taxon>
    </lineage>
</organism>
<dbReference type="Gene3D" id="1.10.10.10">
    <property type="entry name" value="Winged helix-like DNA-binding domain superfamily/Winged helix DNA-binding domain"/>
    <property type="match status" value="1"/>
</dbReference>
<keyword evidence="2" id="KW-0805">Transcription regulation</keyword>
<dbReference type="InterPro" id="IPR036390">
    <property type="entry name" value="WH_DNA-bd_sf"/>
</dbReference>
<evidence type="ECO:0000313" key="6">
    <source>
        <dbReference type="EMBL" id="TDQ57978.1"/>
    </source>
</evidence>
<dbReference type="PRINTS" id="PR00039">
    <property type="entry name" value="HTHLYSR"/>
</dbReference>
<name>A0A4R6V8S1_9PAST</name>
<dbReference type="Pfam" id="PF03466">
    <property type="entry name" value="LysR_substrate"/>
    <property type="match status" value="1"/>
</dbReference>
<dbReference type="PANTHER" id="PTHR30118">
    <property type="entry name" value="HTH-TYPE TRANSCRIPTIONAL REGULATOR LEUO-RELATED"/>
    <property type="match status" value="1"/>
</dbReference>
<evidence type="ECO:0000256" key="1">
    <source>
        <dbReference type="ARBA" id="ARBA00009437"/>
    </source>
</evidence>
<dbReference type="RefSeq" id="WP_133544168.1">
    <property type="nucleotide sequence ID" value="NZ_SNYQ01000003.1"/>
</dbReference>
<evidence type="ECO:0000256" key="2">
    <source>
        <dbReference type="ARBA" id="ARBA00023015"/>
    </source>
</evidence>
<dbReference type="InterPro" id="IPR005119">
    <property type="entry name" value="LysR_subst-bd"/>
</dbReference>